<dbReference type="AlphaFoldDB" id="A0A8H7WHJ5"/>
<accession>A0A8H7WHJ5</accession>
<feature type="compositionally biased region" description="Polar residues" evidence="1">
    <location>
        <begin position="445"/>
        <end position="460"/>
    </location>
</feature>
<feature type="compositionally biased region" description="Low complexity" evidence="1">
    <location>
        <begin position="579"/>
        <end position="592"/>
    </location>
</feature>
<feature type="region of interest" description="Disordered" evidence="1">
    <location>
        <begin position="654"/>
        <end position="680"/>
    </location>
</feature>
<keyword evidence="3" id="KW-1185">Reference proteome</keyword>
<reference evidence="2" key="1">
    <citation type="submission" date="2021-02" db="EMBL/GenBank/DDBJ databases">
        <title>Genome sequence Cadophora malorum strain M34.</title>
        <authorList>
            <person name="Stefanovic E."/>
            <person name="Vu D."/>
            <person name="Scully C."/>
            <person name="Dijksterhuis J."/>
            <person name="Roader J."/>
            <person name="Houbraken J."/>
        </authorList>
    </citation>
    <scope>NUCLEOTIDE SEQUENCE</scope>
    <source>
        <strain evidence="2">M34</strain>
    </source>
</reference>
<feature type="compositionally biased region" description="Polar residues" evidence="1">
    <location>
        <begin position="292"/>
        <end position="302"/>
    </location>
</feature>
<feature type="compositionally biased region" description="Low complexity" evidence="1">
    <location>
        <begin position="99"/>
        <end position="114"/>
    </location>
</feature>
<feature type="region of interest" description="Disordered" evidence="1">
    <location>
        <begin position="54"/>
        <end position="182"/>
    </location>
</feature>
<feature type="compositionally biased region" description="Basic and acidic residues" evidence="1">
    <location>
        <begin position="880"/>
        <end position="891"/>
    </location>
</feature>
<dbReference type="OrthoDB" id="5369729at2759"/>
<protein>
    <submittedName>
        <fullName evidence="2">Uncharacterized protein</fullName>
    </submittedName>
</protein>
<evidence type="ECO:0000313" key="3">
    <source>
        <dbReference type="Proteomes" id="UP000664132"/>
    </source>
</evidence>
<dbReference type="Proteomes" id="UP000664132">
    <property type="component" value="Unassembled WGS sequence"/>
</dbReference>
<feature type="compositionally biased region" description="Polar residues" evidence="1">
    <location>
        <begin position="207"/>
        <end position="227"/>
    </location>
</feature>
<feature type="region of interest" description="Disordered" evidence="1">
    <location>
        <begin position="557"/>
        <end position="618"/>
    </location>
</feature>
<sequence length="943" mass="103183">MAGNNTGGNAHHHKRFSSSLSESLRKGMASMDIPIDALRDFTASRLPTYRKTDLFSAAHGSPSPQTLFFDTKASSDDDERLSPISPPEHGHGQHTRNKSASSAQLTTTSTAPSAVREDHNYAPRMNRQSTFPSTQSEVLVRSPQVPLNDATSNVSATPKQANPRASRAGKNNNGSYPPLSMITQNRGHFFEQQQPVEVDLANSTTNWVTQQQKQQSGMAALQDSSAEQHQHHQQGQILAGDEQQQPRESQPREQRLSLTRSQTEPASGRPLIKPIRGFKLSSQRKSTEMASRRTSYNDQDTTLRALEGRDNTFHAPSQSEQQDENNSDESSDLFLRAAREEELQAKSIMNNGEGPARPNSLRSRAPSGSTFQQLPESRFGQRASLPPSSSTTSYHPSLSRRRGSDNDSSVNGTRPMDEQESIAQALTYRPGGRDRPAALEDLNRSRYNVVNSRSNPTTPRGTGGREISPEQPSYNGRRPSIPEANLPQRSSYRQSNLSYTTPRTYNSSPLVSRTTDMHEVPETPRAAEGTESTVSTTAPSTVWDELEDLKSRIHRLELTGKLPPTSGAAMSRASHDRPPTATTTVTTMSSSPKQRGRGNSISPVEASAEPNPPETHPLLHSALAKSKSLLNPEIYRALEATAADALAISSMMGTSGQPGPISSSQSTVGGTSSVSDRQVRRKADSMCRSLTELCLALSEGKNEVVPPVVAQPVARPASRDIEIPSIETNSTQRQLVSTDLNRVKSSPRALSRLEARRSSLLATSALPSPRYAPSEVGTPTQSTMAGRRTSLLLRSRRGGTEEPEEDDDTRFRAPSRATTEVGRLRNSPREYTSQQPLPERTSSMQPVQSSLPVRRHYQSTSLTNSIPAPTPPVSSLGGRRFLDRSTPERDTNSLVGRLAEDRGQRKSSIGLGSFQIGRTTSLNRRSMQPNANDLDPNQQRHYQ</sequence>
<feature type="region of interest" description="Disordered" evidence="1">
    <location>
        <begin position="207"/>
        <end position="303"/>
    </location>
</feature>
<comment type="caution">
    <text evidence="2">The sequence shown here is derived from an EMBL/GenBank/DDBJ whole genome shotgun (WGS) entry which is preliminary data.</text>
</comment>
<feature type="compositionally biased region" description="Polar residues" evidence="1">
    <location>
        <begin position="829"/>
        <end position="851"/>
    </location>
</feature>
<feature type="compositionally biased region" description="Polar residues" evidence="1">
    <location>
        <begin position="126"/>
        <end position="137"/>
    </location>
</feature>
<feature type="compositionally biased region" description="Polar residues" evidence="1">
    <location>
        <begin position="360"/>
        <end position="375"/>
    </location>
</feature>
<dbReference type="EMBL" id="JAFJYH010000015">
    <property type="protein sequence ID" value="KAG4424945.1"/>
    <property type="molecule type" value="Genomic_DNA"/>
</dbReference>
<feature type="compositionally biased region" description="Low complexity" evidence="1">
    <location>
        <begin position="384"/>
        <end position="397"/>
    </location>
</feature>
<feature type="compositionally biased region" description="Polar residues" evidence="1">
    <location>
        <begin position="169"/>
        <end position="182"/>
    </location>
</feature>
<feature type="compositionally biased region" description="Polar residues" evidence="1">
    <location>
        <begin position="487"/>
        <end position="514"/>
    </location>
</feature>
<evidence type="ECO:0000256" key="1">
    <source>
        <dbReference type="SAM" id="MobiDB-lite"/>
    </source>
</evidence>
<organism evidence="2 3">
    <name type="scientific">Cadophora malorum</name>
    <dbReference type="NCBI Taxonomy" id="108018"/>
    <lineage>
        <taxon>Eukaryota</taxon>
        <taxon>Fungi</taxon>
        <taxon>Dikarya</taxon>
        <taxon>Ascomycota</taxon>
        <taxon>Pezizomycotina</taxon>
        <taxon>Leotiomycetes</taxon>
        <taxon>Helotiales</taxon>
        <taxon>Ploettnerulaceae</taxon>
        <taxon>Cadophora</taxon>
    </lineage>
</organism>
<gene>
    <name evidence="2" type="ORF">IFR04_001916</name>
</gene>
<feature type="region of interest" description="Disordered" evidence="1">
    <location>
        <begin position="764"/>
        <end position="943"/>
    </location>
</feature>
<name>A0A8H7WHJ5_9HELO</name>
<feature type="compositionally biased region" description="Polar residues" evidence="1">
    <location>
        <begin position="916"/>
        <end position="943"/>
    </location>
</feature>
<feature type="compositionally biased region" description="Polar residues" evidence="1">
    <location>
        <begin position="256"/>
        <end position="265"/>
    </location>
</feature>
<evidence type="ECO:0000313" key="2">
    <source>
        <dbReference type="EMBL" id="KAG4424945.1"/>
    </source>
</evidence>
<feature type="region of interest" description="Disordered" evidence="1">
    <location>
        <begin position="1"/>
        <end position="24"/>
    </location>
</feature>
<feature type="compositionally biased region" description="Polar residues" evidence="1">
    <location>
        <begin position="530"/>
        <end position="540"/>
    </location>
</feature>
<feature type="region of interest" description="Disordered" evidence="1">
    <location>
        <begin position="345"/>
        <end position="543"/>
    </location>
</feature>
<feature type="compositionally biased region" description="Polar residues" evidence="1">
    <location>
        <begin position="149"/>
        <end position="160"/>
    </location>
</feature>
<feature type="compositionally biased region" description="Basic and acidic residues" evidence="1">
    <location>
        <begin position="431"/>
        <end position="444"/>
    </location>
</feature>
<feature type="compositionally biased region" description="Polar residues" evidence="1">
    <location>
        <begin position="858"/>
        <end position="867"/>
    </location>
</feature>
<proteinExistence type="predicted"/>
<feature type="compositionally biased region" description="Low complexity" evidence="1">
    <location>
        <begin position="654"/>
        <end position="675"/>
    </location>
</feature>